<keyword evidence="2" id="KW-1185">Reference proteome</keyword>
<gene>
    <name evidence="1" type="ORF">SAMN05421820_104294</name>
</gene>
<protein>
    <submittedName>
        <fullName evidence="1">Uncharacterized protein</fullName>
    </submittedName>
</protein>
<sequence length="75" mass="8950">MFSYHNRNKIDYLCKKPSYFFFEEAPGSTNAKHNRTATAILTIYDAFFAQFTLNNKFICMENLRCFRNFNSNSER</sequence>
<reference evidence="2" key="1">
    <citation type="submission" date="2016-10" db="EMBL/GenBank/DDBJ databases">
        <authorList>
            <person name="Varghese N."/>
            <person name="Submissions S."/>
        </authorList>
    </citation>
    <scope>NUCLEOTIDE SEQUENCE [LARGE SCALE GENOMIC DNA]</scope>
    <source>
        <strain evidence="2">DSM 19110</strain>
    </source>
</reference>
<dbReference type="Proteomes" id="UP000183200">
    <property type="component" value="Unassembled WGS sequence"/>
</dbReference>
<dbReference type="AlphaFoldDB" id="A0A1G9UVD2"/>
<evidence type="ECO:0000313" key="1">
    <source>
        <dbReference type="EMBL" id="SDM63800.1"/>
    </source>
</evidence>
<proteinExistence type="predicted"/>
<dbReference type="EMBL" id="FNGY01000004">
    <property type="protein sequence ID" value="SDM63800.1"/>
    <property type="molecule type" value="Genomic_DNA"/>
</dbReference>
<organism evidence="1 2">
    <name type="scientific">Pedobacter steynii</name>
    <dbReference type="NCBI Taxonomy" id="430522"/>
    <lineage>
        <taxon>Bacteria</taxon>
        <taxon>Pseudomonadati</taxon>
        <taxon>Bacteroidota</taxon>
        <taxon>Sphingobacteriia</taxon>
        <taxon>Sphingobacteriales</taxon>
        <taxon>Sphingobacteriaceae</taxon>
        <taxon>Pedobacter</taxon>
    </lineage>
</organism>
<accession>A0A1G9UVD2</accession>
<evidence type="ECO:0000313" key="2">
    <source>
        <dbReference type="Proteomes" id="UP000183200"/>
    </source>
</evidence>
<name>A0A1G9UVD2_9SPHI</name>